<feature type="transmembrane region" description="Helical" evidence="11">
    <location>
        <begin position="481"/>
        <end position="502"/>
    </location>
</feature>
<reference evidence="15" key="3">
    <citation type="journal article" date="2023" name="Microbiol. Resour. Announc.">
        <title>Draft Genome Sequence of Granulicatella sp. Strain S8, Isolated from a Marine Fish, Seriola quinqueradiata.</title>
        <authorList>
            <person name="Lee M."/>
            <person name="Farooq A."/>
            <person name="Jeong J.B."/>
            <person name="Jung M.Y."/>
        </authorList>
    </citation>
    <scope>NUCLEOTIDE SEQUENCE</scope>
    <source>
        <strain evidence="15">S8</strain>
    </source>
</reference>
<evidence type="ECO:0000259" key="13">
    <source>
        <dbReference type="PROSITE" id="PS51099"/>
    </source>
</evidence>
<dbReference type="InterPro" id="IPR050864">
    <property type="entry name" value="Bacterial_PTS_Sugar_Transport"/>
</dbReference>
<dbReference type="NCBIfam" id="TIGR00829">
    <property type="entry name" value="FRU"/>
    <property type="match status" value="1"/>
</dbReference>
<dbReference type="PROSITE" id="PS51104">
    <property type="entry name" value="PTS_EIIC_TYPE_2"/>
    <property type="match status" value="1"/>
</dbReference>
<dbReference type="PANTHER" id="PTHR30505:SF28">
    <property type="entry name" value="PTS SYSTEM 2-O-ALPHA-MANNOSYL-D-GLYCERATE-SPECIFIC EIIABC COMPONENT"/>
    <property type="match status" value="1"/>
</dbReference>
<dbReference type="InterPro" id="IPR003352">
    <property type="entry name" value="PTS_EIIC"/>
</dbReference>
<keyword evidence="3" id="KW-1003">Cell membrane</keyword>
<dbReference type="SUPFAM" id="SSF55804">
    <property type="entry name" value="Phoshotransferase/anion transport protein"/>
    <property type="match status" value="1"/>
</dbReference>
<organism evidence="15 16">
    <name type="scientific">Granulicatella seriolae</name>
    <dbReference type="NCBI Taxonomy" id="2967226"/>
    <lineage>
        <taxon>Bacteria</taxon>
        <taxon>Bacillati</taxon>
        <taxon>Bacillota</taxon>
        <taxon>Bacilli</taxon>
        <taxon>Lactobacillales</taxon>
        <taxon>Carnobacteriaceae</taxon>
        <taxon>Granulicatella</taxon>
    </lineage>
</organism>
<feature type="domain" description="PTS EIIA type-2" evidence="12">
    <location>
        <begin position="5"/>
        <end position="148"/>
    </location>
</feature>
<dbReference type="PROSITE" id="PS00372">
    <property type="entry name" value="PTS_EIIA_TYPE_2_HIS"/>
    <property type="match status" value="1"/>
</dbReference>
<feature type="transmembrane region" description="Helical" evidence="11">
    <location>
        <begin position="401"/>
        <end position="423"/>
    </location>
</feature>
<evidence type="ECO:0000256" key="1">
    <source>
        <dbReference type="ARBA" id="ARBA00004429"/>
    </source>
</evidence>
<dbReference type="Pfam" id="PF02378">
    <property type="entry name" value="PTS_EIIC"/>
    <property type="match status" value="1"/>
</dbReference>
<accession>A0ABT1WQ95</accession>
<evidence type="ECO:0000256" key="4">
    <source>
        <dbReference type="ARBA" id="ARBA00022553"/>
    </source>
</evidence>
<dbReference type="InterPro" id="IPR016152">
    <property type="entry name" value="PTrfase/Anion_transptr"/>
</dbReference>
<keyword evidence="5" id="KW-0762">Sugar transport</keyword>
<evidence type="ECO:0000313" key="16">
    <source>
        <dbReference type="Proteomes" id="UP001059480"/>
    </source>
</evidence>
<evidence type="ECO:0000256" key="9">
    <source>
        <dbReference type="ARBA" id="ARBA00022989"/>
    </source>
</evidence>
<dbReference type="InterPro" id="IPR036095">
    <property type="entry name" value="PTS_EIIB-like_sf"/>
</dbReference>
<dbReference type="InterPro" id="IPR013014">
    <property type="entry name" value="PTS_EIIC_2"/>
</dbReference>
<feature type="transmembrane region" description="Helical" evidence="11">
    <location>
        <begin position="523"/>
        <end position="544"/>
    </location>
</feature>
<dbReference type="Proteomes" id="UP001059480">
    <property type="component" value="Unassembled WGS sequence"/>
</dbReference>
<evidence type="ECO:0000256" key="2">
    <source>
        <dbReference type="ARBA" id="ARBA00022448"/>
    </source>
</evidence>
<evidence type="ECO:0000256" key="6">
    <source>
        <dbReference type="ARBA" id="ARBA00022679"/>
    </source>
</evidence>
<feature type="transmembrane region" description="Helical" evidence="11">
    <location>
        <begin position="556"/>
        <end position="576"/>
    </location>
</feature>
<dbReference type="Pfam" id="PF00359">
    <property type="entry name" value="PTS_EIIA_2"/>
    <property type="match status" value="1"/>
</dbReference>
<comment type="caution">
    <text evidence="15">The sequence shown here is derived from an EMBL/GenBank/DDBJ whole genome shotgun (WGS) entry which is preliminary data.</text>
</comment>
<dbReference type="InterPro" id="IPR004715">
    <property type="entry name" value="PTS_IIA_fruc"/>
</dbReference>
<evidence type="ECO:0000256" key="7">
    <source>
        <dbReference type="ARBA" id="ARBA00022683"/>
    </source>
</evidence>
<evidence type="ECO:0000256" key="5">
    <source>
        <dbReference type="ARBA" id="ARBA00022597"/>
    </source>
</evidence>
<reference evidence="15" key="2">
    <citation type="journal article" date="2023" name="Curr. Microbiol.">
        <title>Granulicatella seriolae sp. nov., a Novel Facultative Anaerobe Isolated from Yellowtail Marine Fish.</title>
        <authorList>
            <person name="Lee M."/>
            <person name="Choi Y.J."/>
            <person name="Farooq A."/>
            <person name="Jeong J.B."/>
            <person name="Jung M.Y."/>
        </authorList>
    </citation>
    <scope>NUCLEOTIDE SEQUENCE</scope>
    <source>
        <strain evidence="15">S8</strain>
    </source>
</reference>
<keyword evidence="2" id="KW-0813">Transport</keyword>
<dbReference type="InterPro" id="IPR013011">
    <property type="entry name" value="PTS_EIIB_2"/>
</dbReference>
<keyword evidence="6" id="KW-0808">Transferase</keyword>
<evidence type="ECO:0000256" key="8">
    <source>
        <dbReference type="ARBA" id="ARBA00022692"/>
    </source>
</evidence>
<feature type="transmembrane region" description="Helical" evidence="11">
    <location>
        <begin position="624"/>
        <end position="645"/>
    </location>
</feature>
<dbReference type="PANTHER" id="PTHR30505">
    <property type="entry name" value="FRUCTOSE-LIKE PERMEASE"/>
    <property type="match status" value="1"/>
</dbReference>
<evidence type="ECO:0000259" key="14">
    <source>
        <dbReference type="PROSITE" id="PS51104"/>
    </source>
</evidence>
<evidence type="ECO:0000256" key="3">
    <source>
        <dbReference type="ARBA" id="ARBA00022475"/>
    </source>
</evidence>
<dbReference type="RefSeq" id="WP_256945830.1">
    <property type="nucleotide sequence ID" value="NZ_JANHNZ010000012.1"/>
</dbReference>
<evidence type="ECO:0000256" key="11">
    <source>
        <dbReference type="SAM" id="Phobius"/>
    </source>
</evidence>
<keyword evidence="10 11" id="KW-0472">Membrane</keyword>
<dbReference type="CDD" id="cd05569">
    <property type="entry name" value="PTS_IIB_fructose"/>
    <property type="match status" value="1"/>
</dbReference>
<feature type="domain" description="PTS EIIC type-2" evidence="14">
    <location>
        <begin position="297"/>
        <end position="651"/>
    </location>
</feature>
<proteinExistence type="predicted"/>
<keyword evidence="8 11" id="KW-0812">Transmembrane</keyword>
<feature type="transmembrane region" description="Helical" evidence="11">
    <location>
        <begin position="305"/>
        <end position="327"/>
    </location>
</feature>
<dbReference type="InterPro" id="IPR003501">
    <property type="entry name" value="PTS_EIIB_2/3"/>
</dbReference>
<feature type="domain" description="PTS EIIB type-2" evidence="13">
    <location>
        <begin position="174"/>
        <end position="269"/>
    </location>
</feature>
<keyword evidence="7" id="KW-0598">Phosphotransferase system</keyword>
<dbReference type="Gene3D" id="3.40.50.2300">
    <property type="match status" value="1"/>
</dbReference>
<dbReference type="EMBL" id="JANHNZ010000012">
    <property type="protein sequence ID" value="MCQ9210718.1"/>
    <property type="molecule type" value="Genomic_DNA"/>
</dbReference>
<feature type="transmembrane region" description="Helical" evidence="11">
    <location>
        <begin position="339"/>
        <end position="360"/>
    </location>
</feature>
<comment type="subcellular location">
    <subcellularLocation>
        <location evidence="1">Cell inner membrane</location>
        <topology evidence="1">Multi-pass membrane protein</topology>
    </subcellularLocation>
</comment>
<keyword evidence="16" id="KW-1185">Reference proteome</keyword>
<dbReference type="SUPFAM" id="SSF52794">
    <property type="entry name" value="PTS system IIB component-like"/>
    <property type="match status" value="1"/>
</dbReference>
<dbReference type="PROSITE" id="PS51099">
    <property type="entry name" value="PTS_EIIB_TYPE_2"/>
    <property type="match status" value="1"/>
</dbReference>
<sequence>MKLSELFVTDAMDLDLAPMTKSETLAYLANRFAQSGGLTDVDDYIKALEAREAQSTTGVGDEIAIPHAQAESIKQASIIFGRSHDGIDWDSFDNQPAKLFFMIAAPAGGGEHLKALAKLSSVLMKPEAKVALLAATSPEQVVDIFKTYEEPEEEKEEKGQVATEPLPSQDDTYILAVTACPTGIAHTYMAEEKLKQAAKAAGVAIKVETNGQTGIGNKLTKADIQKATAVIVAADKNVEMARFDGKPVLITKVSDGINKAAELVERATKADAPIFHAADAGLAVEEDQGEESLGRKFYKHLMNGVSHMLPFVVAGGILIALSFIWGINSFNPEDPTYNPMAQFFMTTGKLAFAMMLPMLAGFIGQSLADRPGLVIGFMGGIFANPGVLSDFPGGSGLFENFVSSGFLGALIAGFLAGGIVWFLKKAFSWLPKSLEGLKPIFLFPVFGVAIMAFIMLFIVNGPMGAVMQWLMDSINSIPTEWTIVLGFVVGAMMSIDMGGPINKAAYVTGTALVTASNGAGSNVMAAVMVGGMVPPLAIAIAATINRNLWNEEERNSAYVNYVMGAAFITEGAIPFAAANPLRVIPPLALSAGVAGALSMAFGAVSKVPHGGIFAVLVGAVSNPWMYLLAWVIGGVLGAVLLNITLSSQKKA</sequence>
<gene>
    <name evidence="15" type="ORF">NPA36_09185</name>
</gene>
<dbReference type="InterPro" id="IPR003353">
    <property type="entry name" value="PTS_IIB_fruc"/>
</dbReference>
<feature type="transmembrane region" description="Helical" evidence="11">
    <location>
        <begin position="439"/>
        <end position="461"/>
    </location>
</feature>
<reference evidence="15" key="1">
    <citation type="submission" date="2022-07" db="EMBL/GenBank/DDBJ databases">
        <authorList>
            <person name="Jung M.-Y."/>
            <person name="Lee M."/>
        </authorList>
    </citation>
    <scope>NUCLEOTIDE SEQUENCE</scope>
    <source>
        <strain evidence="15">S8</strain>
    </source>
</reference>
<dbReference type="InterPro" id="IPR006327">
    <property type="entry name" value="PTS_IIC_fruc"/>
</dbReference>
<feature type="transmembrane region" description="Helical" evidence="11">
    <location>
        <begin position="372"/>
        <end position="389"/>
    </location>
</feature>
<evidence type="ECO:0000259" key="12">
    <source>
        <dbReference type="PROSITE" id="PS51094"/>
    </source>
</evidence>
<dbReference type="NCBIfam" id="TIGR01427">
    <property type="entry name" value="PTS_IIC_fructo"/>
    <property type="match status" value="1"/>
</dbReference>
<dbReference type="CDD" id="cd00211">
    <property type="entry name" value="PTS_IIA_fru"/>
    <property type="match status" value="1"/>
</dbReference>
<keyword evidence="4" id="KW-0597">Phosphoprotein</keyword>
<dbReference type="InterPro" id="IPR002178">
    <property type="entry name" value="PTS_EIIA_type-2_dom"/>
</dbReference>
<dbReference type="PROSITE" id="PS51094">
    <property type="entry name" value="PTS_EIIA_TYPE_2"/>
    <property type="match status" value="1"/>
</dbReference>
<feature type="transmembrane region" description="Helical" evidence="11">
    <location>
        <begin position="583"/>
        <end position="604"/>
    </location>
</feature>
<evidence type="ECO:0000313" key="15">
    <source>
        <dbReference type="EMBL" id="MCQ9210718.1"/>
    </source>
</evidence>
<evidence type="ECO:0000256" key="10">
    <source>
        <dbReference type="ARBA" id="ARBA00023136"/>
    </source>
</evidence>
<dbReference type="Pfam" id="PF02302">
    <property type="entry name" value="PTS_IIB"/>
    <property type="match status" value="1"/>
</dbReference>
<dbReference type="NCBIfam" id="TIGR00848">
    <property type="entry name" value="fruA"/>
    <property type="match status" value="1"/>
</dbReference>
<protein>
    <submittedName>
        <fullName evidence="15">Fructose-specific PTS transporter subunit EIIC</fullName>
    </submittedName>
</protein>
<name>A0ABT1WQ95_9LACT</name>
<dbReference type="Gene3D" id="3.40.930.10">
    <property type="entry name" value="Mannitol-specific EII, Chain A"/>
    <property type="match status" value="1"/>
</dbReference>
<keyword evidence="9 11" id="KW-1133">Transmembrane helix</keyword>